<keyword evidence="1" id="KW-1133">Transmembrane helix</keyword>
<accession>A0A6G0TFV7</accession>
<keyword evidence="1" id="KW-0812">Transmembrane</keyword>
<reference evidence="2 3" key="1">
    <citation type="submission" date="2019-08" db="EMBL/GenBank/DDBJ databases">
        <title>The genome of the soybean aphid Biotype 1, its phylome, world population structure and adaptation to the North American continent.</title>
        <authorList>
            <person name="Giordano R."/>
            <person name="Donthu R.K."/>
            <person name="Hernandez A.G."/>
            <person name="Wright C.L."/>
            <person name="Zimin A.V."/>
        </authorList>
    </citation>
    <scope>NUCLEOTIDE SEQUENCE [LARGE SCALE GENOMIC DNA]</scope>
    <source>
        <tissue evidence="2">Whole aphids</tissue>
    </source>
</reference>
<keyword evidence="1" id="KW-0472">Membrane</keyword>
<gene>
    <name evidence="2" type="ORF">AGLY_010786</name>
</gene>
<evidence type="ECO:0000313" key="2">
    <source>
        <dbReference type="EMBL" id="KAE9531580.1"/>
    </source>
</evidence>
<evidence type="ECO:0000313" key="3">
    <source>
        <dbReference type="Proteomes" id="UP000475862"/>
    </source>
</evidence>
<keyword evidence="3" id="KW-1185">Reference proteome</keyword>
<comment type="caution">
    <text evidence="2">The sequence shown here is derived from an EMBL/GenBank/DDBJ whole genome shotgun (WGS) entry which is preliminary data.</text>
</comment>
<protein>
    <submittedName>
        <fullName evidence="2">Uncharacterized protein</fullName>
    </submittedName>
</protein>
<sequence>MNDVDYGCRITIYSMAIHFITLTFIYLQHYNQLNTFLVPNIIFRSKNINDKYIVIHMLSMYQNNYHIDYQNYPIQLESETENVTDSLKINENNNSSNTMEVDEKTQNDIIEKKKNNYEENVLDWCRSHSMTANTHFIKKKKKKLDEVPHKFRLELEMDFIRAVLIAEGYTSMFQF</sequence>
<proteinExistence type="predicted"/>
<name>A0A6G0TFV7_APHGL</name>
<dbReference type="OrthoDB" id="10606113at2759"/>
<dbReference type="Proteomes" id="UP000475862">
    <property type="component" value="Unassembled WGS sequence"/>
</dbReference>
<organism evidence="2 3">
    <name type="scientific">Aphis glycines</name>
    <name type="common">Soybean aphid</name>
    <dbReference type="NCBI Taxonomy" id="307491"/>
    <lineage>
        <taxon>Eukaryota</taxon>
        <taxon>Metazoa</taxon>
        <taxon>Ecdysozoa</taxon>
        <taxon>Arthropoda</taxon>
        <taxon>Hexapoda</taxon>
        <taxon>Insecta</taxon>
        <taxon>Pterygota</taxon>
        <taxon>Neoptera</taxon>
        <taxon>Paraneoptera</taxon>
        <taxon>Hemiptera</taxon>
        <taxon>Sternorrhyncha</taxon>
        <taxon>Aphidomorpha</taxon>
        <taxon>Aphidoidea</taxon>
        <taxon>Aphididae</taxon>
        <taxon>Aphidini</taxon>
        <taxon>Aphis</taxon>
        <taxon>Aphis</taxon>
    </lineage>
</organism>
<feature type="transmembrane region" description="Helical" evidence="1">
    <location>
        <begin position="6"/>
        <end position="27"/>
    </location>
</feature>
<dbReference type="EMBL" id="VYZN01000041">
    <property type="protein sequence ID" value="KAE9531580.1"/>
    <property type="molecule type" value="Genomic_DNA"/>
</dbReference>
<dbReference type="AlphaFoldDB" id="A0A6G0TFV7"/>
<evidence type="ECO:0000256" key="1">
    <source>
        <dbReference type="SAM" id="Phobius"/>
    </source>
</evidence>